<proteinExistence type="predicted"/>
<dbReference type="Proteomes" id="UP000789702">
    <property type="component" value="Unassembled WGS sequence"/>
</dbReference>
<comment type="caution">
    <text evidence="1">The sequence shown here is derived from an EMBL/GenBank/DDBJ whole genome shotgun (WGS) entry which is preliminary data.</text>
</comment>
<dbReference type="EMBL" id="CAJVPU010015999">
    <property type="protein sequence ID" value="CAG8650249.1"/>
    <property type="molecule type" value="Genomic_DNA"/>
</dbReference>
<accession>A0ACA9NGN5</accession>
<sequence>MTSWASEFFSESTAYSSSSQVNWPSYELSASTDLASFAESDIEETFFT</sequence>
<reference evidence="1" key="1">
    <citation type="submission" date="2021-06" db="EMBL/GenBank/DDBJ databases">
        <authorList>
            <person name="Kallberg Y."/>
            <person name="Tangrot J."/>
            <person name="Rosling A."/>
        </authorList>
    </citation>
    <scope>NUCLEOTIDE SEQUENCE</scope>
    <source>
        <strain evidence="1">IL203A</strain>
    </source>
</reference>
<gene>
    <name evidence="1" type="ORF">DHETER_LOCUS9261</name>
</gene>
<keyword evidence="2" id="KW-1185">Reference proteome</keyword>
<feature type="non-terminal residue" evidence="1">
    <location>
        <position position="48"/>
    </location>
</feature>
<name>A0ACA9NGN5_9GLOM</name>
<evidence type="ECO:0000313" key="1">
    <source>
        <dbReference type="EMBL" id="CAG8650249.1"/>
    </source>
</evidence>
<protein>
    <submittedName>
        <fullName evidence="1">6142_t:CDS:1</fullName>
    </submittedName>
</protein>
<organism evidence="1 2">
    <name type="scientific">Dentiscutata heterogama</name>
    <dbReference type="NCBI Taxonomy" id="1316150"/>
    <lineage>
        <taxon>Eukaryota</taxon>
        <taxon>Fungi</taxon>
        <taxon>Fungi incertae sedis</taxon>
        <taxon>Mucoromycota</taxon>
        <taxon>Glomeromycotina</taxon>
        <taxon>Glomeromycetes</taxon>
        <taxon>Diversisporales</taxon>
        <taxon>Gigasporaceae</taxon>
        <taxon>Dentiscutata</taxon>
    </lineage>
</organism>
<evidence type="ECO:0000313" key="2">
    <source>
        <dbReference type="Proteomes" id="UP000789702"/>
    </source>
</evidence>